<dbReference type="EMBL" id="JAAPAO010003290">
    <property type="protein sequence ID" value="KAF4646589.1"/>
    <property type="molecule type" value="Genomic_DNA"/>
</dbReference>
<feature type="transmembrane region" description="Helical" evidence="2">
    <location>
        <begin position="95"/>
        <end position="113"/>
    </location>
</feature>
<protein>
    <submittedName>
        <fullName evidence="3">Uncharacterized protein</fullName>
    </submittedName>
</protein>
<feature type="non-terminal residue" evidence="3">
    <location>
        <position position="173"/>
    </location>
</feature>
<feature type="non-terminal residue" evidence="3">
    <location>
        <position position="1"/>
    </location>
</feature>
<evidence type="ECO:0000256" key="1">
    <source>
        <dbReference type="ARBA" id="ARBA00005773"/>
    </source>
</evidence>
<dbReference type="OrthoDB" id="426485at2759"/>
<dbReference type="Pfam" id="PF01770">
    <property type="entry name" value="Folate_carrier"/>
    <property type="match status" value="1"/>
</dbReference>
<feature type="transmembrane region" description="Helical" evidence="2">
    <location>
        <begin position="125"/>
        <end position="144"/>
    </location>
</feature>
<dbReference type="InterPro" id="IPR002666">
    <property type="entry name" value="Folate_carrier"/>
</dbReference>
<reference evidence="3 4" key="1">
    <citation type="submission" date="2020-04" db="EMBL/GenBank/DDBJ databases">
        <title>Perkinsus chesapeaki whole genome sequence.</title>
        <authorList>
            <person name="Bogema D.R."/>
        </authorList>
    </citation>
    <scope>NUCLEOTIDE SEQUENCE [LARGE SCALE GENOMIC DNA]</scope>
    <source>
        <strain evidence="3">ATCC PRA-425</strain>
    </source>
</reference>
<evidence type="ECO:0000256" key="2">
    <source>
        <dbReference type="SAM" id="Phobius"/>
    </source>
</evidence>
<dbReference type="SUPFAM" id="SSF103473">
    <property type="entry name" value="MFS general substrate transporter"/>
    <property type="match status" value="1"/>
</dbReference>
<dbReference type="InterPro" id="IPR036259">
    <property type="entry name" value="MFS_trans_sf"/>
</dbReference>
<keyword evidence="2" id="KW-0472">Membrane</keyword>
<sequence>EINSEIYPWSTYACIPFLFVGGCLSEFIGYKLALILGALGRLATRFLLLFGDTVPEMQVMQVTYAFGTAAEDIFYGYLFHVASNENYQKLTSMNLASHVLSHMLSAILGDVMLNACHMSYTSLQWVSAASVILAAIVALFLTSVRRDRAPRPKEVWQTMKWAYEDKTYLLILF</sequence>
<dbReference type="Gene3D" id="1.20.1250.20">
    <property type="entry name" value="MFS general substrate transporter like domains"/>
    <property type="match status" value="1"/>
</dbReference>
<dbReference type="PANTHER" id="PTHR10686">
    <property type="entry name" value="FOLATE TRANSPORTER"/>
    <property type="match status" value="1"/>
</dbReference>
<gene>
    <name evidence="3" type="ORF">FOL47_005939</name>
</gene>
<name>A0A7J6KIS2_PERCH</name>
<dbReference type="GO" id="GO:0090482">
    <property type="term" value="F:vitamin transmembrane transporter activity"/>
    <property type="evidence" value="ECO:0007669"/>
    <property type="project" value="InterPro"/>
</dbReference>
<proteinExistence type="inferred from homology"/>
<organism evidence="3 4">
    <name type="scientific">Perkinsus chesapeaki</name>
    <name type="common">Clam parasite</name>
    <name type="synonym">Perkinsus andrewsi</name>
    <dbReference type="NCBI Taxonomy" id="330153"/>
    <lineage>
        <taxon>Eukaryota</taxon>
        <taxon>Sar</taxon>
        <taxon>Alveolata</taxon>
        <taxon>Perkinsozoa</taxon>
        <taxon>Perkinsea</taxon>
        <taxon>Perkinsida</taxon>
        <taxon>Perkinsidae</taxon>
        <taxon>Perkinsus</taxon>
    </lineage>
</organism>
<evidence type="ECO:0000313" key="3">
    <source>
        <dbReference type="EMBL" id="KAF4646589.1"/>
    </source>
</evidence>
<evidence type="ECO:0000313" key="4">
    <source>
        <dbReference type="Proteomes" id="UP000591131"/>
    </source>
</evidence>
<keyword evidence="2" id="KW-0812">Transmembrane</keyword>
<feature type="transmembrane region" description="Helical" evidence="2">
    <location>
        <begin position="62"/>
        <end position="83"/>
    </location>
</feature>
<comment type="similarity">
    <text evidence="1">Belongs to the reduced folate carrier (RFC) transporter (TC 2.A.48) family.</text>
</comment>
<comment type="caution">
    <text evidence="3">The sequence shown here is derived from an EMBL/GenBank/DDBJ whole genome shotgun (WGS) entry which is preliminary data.</text>
</comment>
<dbReference type="Proteomes" id="UP000591131">
    <property type="component" value="Unassembled WGS sequence"/>
</dbReference>
<keyword evidence="4" id="KW-1185">Reference proteome</keyword>
<dbReference type="PANTHER" id="PTHR10686:SF18">
    <property type="entry name" value="IP11787P-RELATED"/>
    <property type="match status" value="1"/>
</dbReference>
<accession>A0A7J6KIS2</accession>
<dbReference type="GO" id="GO:0005886">
    <property type="term" value="C:plasma membrane"/>
    <property type="evidence" value="ECO:0007669"/>
    <property type="project" value="TreeGrafter"/>
</dbReference>
<keyword evidence="2" id="KW-1133">Transmembrane helix</keyword>
<dbReference type="AlphaFoldDB" id="A0A7J6KIS2"/>